<evidence type="ECO:0000256" key="1">
    <source>
        <dbReference type="ARBA" id="ARBA00004651"/>
    </source>
</evidence>
<evidence type="ECO:0000259" key="12">
    <source>
        <dbReference type="PROSITE" id="PS50885"/>
    </source>
</evidence>
<dbReference type="GO" id="GO:0004888">
    <property type="term" value="F:transmembrane signaling receptor activity"/>
    <property type="evidence" value="ECO:0007669"/>
    <property type="project" value="InterPro"/>
</dbReference>
<dbReference type="SMART" id="SM00283">
    <property type="entry name" value="MA"/>
    <property type="match status" value="1"/>
</dbReference>
<dbReference type="PROSITE" id="PS50111">
    <property type="entry name" value="CHEMOTAXIS_TRANSDUC_2"/>
    <property type="match status" value="1"/>
</dbReference>
<gene>
    <name evidence="13" type="ordered locus">HCW_06705</name>
</gene>
<evidence type="ECO:0000256" key="4">
    <source>
        <dbReference type="ARBA" id="ARBA00022989"/>
    </source>
</evidence>
<keyword evidence="6 8" id="KW-0807">Transducer</keyword>
<dbReference type="GO" id="GO:0005886">
    <property type="term" value="C:plasma membrane"/>
    <property type="evidence" value="ECO:0007669"/>
    <property type="project" value="UniProtKB-SubCell"/>
</dbReference>
<dbReference type="Pfam" id="PF00672">
    <property type="entry name" value="HAMP"/>
    <property type="match status" value="1"/>
</dbReference>
<feature type="transmembrane region" description="Helical" evidence="10">
    <location>
        <begin position="6"/>
        <end position="25"/>
    </location>
</feature>
<dbReference type="PROSITE" id="PS50885">
    <property type="entry name" value="HAMP"/>
    <property type="match status" value="1"/>
</dbReference>
<dbReference type="eggNOG" id="COG0840">
    <property type="taxonomic scope" value="Bacteria"/>
</dbReference>
<evidence type="ECO:0000256" key="7">
    <source>
        <dbReference type="ARBA" id="ARBA00029447"/>
    </source>
</evidence>
<name>I0ENT0_HELC0</name>
<dbReference type="PATRIC" id="fig|182217.3.peg.1417"/>
<accession>I0ENT0</accession>
<dbReference type="Gene3D" id="3.30.450.20">
    <property type="entry name" value="PAS domain"/>
    <property type="match status" value="1"/>
</dbReference>
<dbReference type="Pfam" id="PF00015">
    <property type="entry name" value="MCPsignal"/>
    <property type="match status" value="1"/>
</dbReference>
<evidence type="ECO:0000256" key="8">
    <source>
        <dbReference type="PROSITE-ProRule" id="PRU00284"/>
    </source>
</evidence>
<dbReference type="GO" id="GO:0006935">
    <property type="term" value="P:chemotaxis"/>
    <property type="evidence" value="ECO:0007669"/>
    <property type="project" value="InterPro"/>
</dbReference>
<dbReference type="InterPro" id="IPR004089">
    <property type="entry name" value="MCPsignal_dom"/>
</dbReference>
<organism evidence="13 14">
    <name type="scientific">Helicobacter cetorum (strain ATCC BAA-429 / MIT 00-7128)</name>
    <dbReference type="NCBI Taxonomy" id="182217"/>
    <lineage>
        <taxon>Bacteria</taxon>
        <taxon>Pseudomonadati</taxon>
        <taxon>Campylobacterota</taxon>
        <taxon>Epsilonproteobacteria</taxon>
        <taxon>Campylobacterales</taxon>
        <taxon>Helicobacteraceae</taxon>
        <taxon>Helicobacter</taxon>
    </lineage>
</organism>
<dbReference type="RefSeq" id="WP_014661467.1">
    <property type="nucleotide sequence ID" value="NC_017737.1"/>
</dbReference>
<protein>
    <submittedName>
        <fullName evidence="13">Methyl-accepting chemotaxis protein TlpB</fullName>
    </submittedName>
</protein>
<dbReference type="InterPro" id="IPR033480">
    <property type="entry name" value="sCache_2"/>
</dbReference>
<sequence length="558" mass="61844">MRLGIKIIGIVFLALTLLGTFVIFITNYKQHNLSRDFIELVDSQNVKNRKNSLAYTEWLIEHAINNYYTSYDKKKALELTLNYYKQINNAKGMVYMVAVDKKGVVLFDPVNPDTVGKSGLQAKSQDNVYYVRGYVEEANKGGGYTYYKMPKSEGGVPEPKIAYSKYDPISDMIIVVTAYFSDIEKQTGALELMAKKDIMKSAESVSLLIVGIVIIAVVLSAFVVFYTIIKRLSKMSLNISEFSQGDKDLTKRIEIINPNDEIGKANIQINAFVENIQSFVNVIKKNSDSNKEMAKVLSTNISATAEGMNERNVMISAIKEKTQAINERMDTSVQKAKDSQKNLTNTQNIIHGTNASITDLFQQISDAAHTEEELANKVEQLSKNADDVKSVLHIINDIADQTNLLALNAAIEAARAGEHGRGFAVVADEVRNLAQRTQKSLSEINSTIGLIVQEISDVSSQMNLNSQKMEELSEVSLGVQEQFDQMGRDLGVVVQDANITIDAFVETGHNLSEIAREIVDIEKINIKTSEETATMTEVATNLGNATNELDATINQFKS</sequence>
<evidence type="ECO:0000313" key="14">
    <source>
        <dbReference type="Proteomes" id="UP000005010"/>
    </source>
</evidence>
<keyword evidence="4 10" id="KW-1133">Transmembrane helix</keyword>
<evidence type="ECO:0000256" key="3">
    <source>
        <dbReference type="ARBA" id="ARBA00022692"/>
    </source>
</evidence>
<comment type="subcellular location">
    <subcellularLocation>
        <location evidence="1">Cell membrane</location>
        <topology evidence="1">Multi-pass membrane protein</topology>
    </subcellularLocation>
</comment>
<feature type="coiled-coil region" evidence="9">
    <location>
        <begin position="364"/>
        <end position="391"/>
    </location>
</feature>
<evidence type="ECO:0000256" key="5">
    <source>
        <dbReference type="ARBA" id="ARBA00023136"/>
    </source>
</evidence>
<proteinExistence type="inferred from homology"/>
<dbReference type="PRINTS" id="PR00260">
    <property type="entry name" value="CHEMTRNSDUCR"/>
</dbReference>
<evidence type="ECO:0000256" key="6">
    <source>
        <dbReference type="ARBA" id="ARBA00023224"/>
    </source>
</evidence>
<feature type="domain" description="HAMP" evidence="12">
    <location>
        <begin position="226"/>
        <end position="281"/>
    </location>
</feature>
<reference evidence="14" key="1">
    <citation type="submission" date="2012-04" db="EMBL/GenBank/DDBJ databases">
        <title>Complete genome sequence of Helicobacter cetorum strain MIT 00-7128.</title>
        <authorList>
            <person name="Kersulyte D."/>
            <person name="Berg D.E."/>
        </authorList>
    </citation>
    <scope>NUCLEOTIDE SEQUENCE [LARGE SCALE GENOMIC DNA]</scope>
    <source>
        <strain evidence="14">MIT 00-7128</strain>
    </source>
</reference>
<keyword evidence="5 10" id="KW-0472">Membrane</keyword>
<evidence type="ECO:0000256" key="10">
    <source>
        <dbReference type="SAM" id="Phobius"/>
    </source>
</evidence>
<dbReference type="InterPro" id="IPR003660">
    <property type="entry name" value="HAMP_dom"/>
</dbReference>
<dbReference type="EMBL" id="CP003479">
    <property type="protein sequence ID" value="AFI04599.1"/>
    <property type="molecule type" value="Genomic_DNA"/>
</dbReference>
<keyword evidence="3 10" id="KW-0812">Transmembrane</keyword>
<keyword evidence="14" id="KW-1185">Reference proteome</keyword>
<keyword evidence="2" id="KW-1003">Cell membrane</keyword>
<dbReference type="Gene3D" id="1.10.287.950">
    <property type="entry name" value="Methyl-accepting chemotaxis protein"/>
    <property type="match status" value="1"/>
</dbReference>
<feature type="domain" description="Methyl-accepting transducer" evidence="11">
    <location>
        <begin position="286"/>
        <end position="546"/>
    </location>
</feature>
<dbReference type="InterPro" id="IPR004090">
    <property type="entry name" value="Chemotax_Me-accpt_rcpt"/>
</dbReference>
<evidence type="ECO:0000259" key="11">
    <source>
        <dbReference type="PROSITE" id="PS50111"/>
    </source>
</evidence>
<dbReference type="KEGG" id="hce:HCW_06705"/>
<dbReference type="AlphaFoldDB" id="I0ENT0"/>
<dbReference type="PANTHER" id="PTHR32089:SF114">
    <property type="entry name" value="METHYL-ACCEPTING CHEMOTAXIS PROTEIN MCPB"/>
    <property type="match status" value="1"/>
</dbReference>
<dbReference type="SUPFAM" id="SSF58104">
    <property type="entry name" value="Methyl-accepting chemotaxis protein (MCP) signaling domain"/>
    <property type="match status" value="1"/>
</dbReference>
<dbReference type="STRING" id="182217.HCW_06705"/>
<dbReference type="GO" id="GO:0007165">
    <property type="term" value="P:signal transduction"/>
    <property type="evidence" value="ECO:0007669"/>
    <property type="project" value="UniProtKB-KW"/>
</dbReference>
<dbReference type="Pfam" id="PF17200">
    <property type="entry name" value="sCache_2"/>
    <property type="match status" value="1"/>
</dbReference>
<dbReference type="PANTHER" id="PTHR32089">
    <property type="entry name" value="METHYL-ACCEPTING CHEMOTAXIS PROTEIN MCPB"/>
    <property type="match status" value="1"/>
</dbReference>
<evidence type="ECO:0000313" key="13">
    <source>
        <dbReference type="EMBL" id="AFI04599.1"/>
    </source>
</evidence>
<dbReference type="HOGENOM" id="CLU_000445_107_21_7"/>
<comment type="similarity">
    <text evidence="7">Belongs to the methyl-accepting chemotaxis (MCP) protein family.</text>
</comment>
<keyword evidence="9" id="KW-0175">Coiled coil</keyword>
<evidence type="ECO:0000256" key="9">
    <source>
        <dbReference type="SAM" id="Coils"/>
    </source>
</evidence>
<feature type="transmembrane region" description="Helical" evidence="10">
    <location>
        <begin position="205"/>
        <end position="229"/>
    </location>
</feature>
<dbReference type="Proteomes" id="UP000005010">
    <property type="component" value="Chromosome"/>
</dbReference>
<dbReference type="SMR" id="I0ENT0"/>
<evidence type="ECO:0000256" key="2">
    <source>
        <dbReference type="ARBA" id="ARBA00022475"/>
    </source>
</evidence>